<dbReference type="GO" id="GO:0098797">
    <property type="term" value="C:plasma membrane protein complex"/>
    <property type="evidence" value="ECO:0007669"/>
    <property type="project" value="TreeGrafter"/>
</dbReference>
<protein>
    <submittedName>
        <fullName evidence="11">Lipoprotein-releasing ABC transporter permease subunit</fullName>
    </submittedName>
</protein>
<evidence type="ECO:0000256" key="2">
    <source>
        <dbReference type="ARBA" id="ARBA00005236"/>
    </source>
</evidence>
<dbReference type="RefSeq" id="WP_149860868.1">
    <property type="nucleotide sequence ID" value="NZ_VUOD01000006.1"/>
</dbReference>
<keyword evidence="11" id="KW-0449">Lipoprotein</keyword>
<dbReference type="GO" id="GO:0042953">
    <property type="term" value="P:lipoprotein transport"/>
    <property type="evidence" value="ECO:0007669"/>
    <property type="project" value="InterPro"/>
</dbReference>
<gene>
    <name evidence="11" type="ORF">F0415_08900</name>
</gene>
<keyword evidence="5 8" id="KW-0812">Transmembrane</keyword>
<dbReference type="InterPro" id="IPR003838">
    <property type="entry name" value="ABC3_permease_C"/>
</dbReference>
<dbReference type="NCBIfam" id="TIGR02212">
    <property type="entry name" value="lolCE"/>
    <property type="match status" value="1"/>
</dbReference>
<dbReference type="InterPro" id="IPR011925">
    <property type="entry name" value="LolCE_TM"/>
</dbReference>
<reference evidence="11 12" key="2">
    <citation type="submission" date="2019-09" db="EMBL/GenBank/DDBJ databases">
        <authorList>
            <person name="Mazur A."/>
        </authorList>
    </citation>
    <scope>NUCLEOTIDE SEQUENCE [LARGE SCALE GENOMIC DNA]</scope>
    <source>
        <strain evidence="11 12">3729k</strain>
    </source>
</reference>
<feature type="transmembrane region" description="Helical" evidence="8">
    <location>
        <begin position="317"/>
        <end position="343"/>
    </location>
</feature>
<evidence type="ECO:0000313" key="11">
    <source>
        <dbReference type="EMBL" id="KAA2284434.1"/>
    </source>
</evidence>
<accession>A0A5B2ZB91</accession>
<name>A0A5B2ZB91_9GAMM</name>
<dbReference type="EMBL" id="VUOD01000006">
    <property type="protein sequence ID" value="KAA2284434.1"/>
    <property type="molecule type" value="Genomic_DNA"/>
</dbReference>
<dbReference type="InterPro" id="IPR051447">
    <property type="entry name" value="Lipoprotein-release_system"/>
</dbReference>
<comment type="similarity">
    <text evidence="2">Belongs to the ABC-4 integral membrane protein family. LolC/E subfamily.</text>
</comment>
<dbReference type="InterPro" id="IPR025857">
    <property type="entry name" value="MacB_PCD"/>
</dbReference>
<dbReference type="Pfam" id="PF12704">
    <property type="entry name" value="MacB_PCD"/>
    <property type="match status" value="1"/>
</dbReference>
<evidence type="ECO:0000313" key="12">
    <source>
        <dbReference type="Proteomes" id="UP000322165"/>
    </source>
</evidence>
<evidence type="ECO:0000256" key="7">
    <source>
        <dbReference type="ARBA" id="ARBA00023136"/>
    </source>
</evidence>
<evidence type="ECO:0000256" key="4">
    <source>
        <dbReference type="ARBA" id="ARBA00022475"/>
    </source>
</evidence>
<feature type="transmembrane region" description="Helical" evidence="8">
    <location>
        <begin position="272"/>
        <end position="296"/>
    </location>
</feature>
<evidence type="ECO:0000259" key="9">
    <source>
        <dbReference type="Pfam" id="PF02687"/>
    </source>
</evidence>
<evidence type="ECO:0000256" key="8">
    <source>
        <dbReference type="SAM" id="Phobius"/>
    </source>
</evidence>
<feature type="domain" description="ABC3 transporter permease C-terminal" evidence="9">
    <location>
        <begin position="275"/>
        <end position="408"/>
    </location>
</feature>
<feature type="transmembrane region" description="Helical" evidence="8">
    <location>
        <begin position="381"/>
        <end position="401"/>
    </location>
</feature>
<evidence type="ECO:0000259" key="10">
    <source>
        <dbReference type="Pfam" id="PF12704"/>
    </source>
</evidence>
<dbReference type="PANTHER" id="PTHR30489">
    <property type="entry name" value="LIPOPROTEIN-RELEASING SYSTEM TRANSMEMBRANE PROTEIN LOLE"/>
    <property type="match status" value="1"/>
</dbReference>
<evidence type="ECO:0000256" key="6">
    <source>
        <dbReference type="ARBA" id="ARBA00022989"/>
    </source>
</evidence>
<keyword evidence="12" id="KW-1185">Reference proteome</keyword>
<comment type="subcellular location">
    <subcellularLocation>
        <location evidence="1">Cell membrane</location>
        <topology evidence="1">Multi-pass membrane protein</topology>
    </subcellularLocation>
</comment>
<keyword evidence="3" id="KW-0813">Transport</keyword>
<dbReference type="Proteomes" id="UP000322165">
    <property type="component" value="Unassembled WGS sequence"/>
</dbReference>
<proteinExistence type="inferred from homology"/>
<evidence type="ECO:0000256" key="1">
    <source>
        <dbReference type="ARBA" id="ARBA00004651"/>
    </source>
</evidence>
<organism evidence="11 12">
    <name type="scientific">Arenimonas fontis</name>
    <dbReference type="NCBI Taxonomy" id="2608255"/>
    <lineage>
        <taxon>Bacteria</taxon>
        <taxon>Pseudomonadati</taxon>
        <taxon>Pseudomonadota</taxon>
        <taxon>Gammaproteobacteria</taxon>
        <taxon>Lysobacterales</taxon>
        <taxon>Lysobacteraceae</taxon>
        <taxon>Arenimonas</taxon>
    </lineage>
</organism>
<evidence type="ECO:0000256" key="5">
    <source>
        <dbReference type="ARBA" id="ARBA00022692"/>
    </source>
</evidence>
<dbReference type="PANTHER" id="PTHR30489:SF0">
    <property type="entry name" value="LIPOPROTEIN-RELEASING SYSTEM TRANSMEMBRANE PROTEIN LOLE"/>
    <property type="match status" value="1"/>
</dbReference>
<reference evidence="11 12" key="1">
    <citation type="submission" date="2019-09" db="EMBL/GenBank/DDBJ databases">
        <title>Arenimonas chukotkensis sp. nov., a bacterium isolated from Chukotka hot spring, Arctic region, Russia.</title>
        <authorList>
            <person name="Zayulina K.S."/>
            <person name="Prokofeva M.I."/>
            <person name="Elcheninov A.G."/>
            <person name="Novikov A."/>
            <person name="Kochetkova T.V."/>
            <person name="Kublanov I.V."/>
        </authorList>
    </citation>
    <scope>NUCLEOTIDE SEQUENCE [LARGE SCALE GENOMIC DNA]</scope>
    <source>
        <strain evidence="11 12">3729k</strain>
    </source>
</reference>
<feature type="domain" description="MacB-like periplasmic core" evidence="10">
    <location>
        <begin position="27"/>
        <end position="242"/>
    </location>
</feature>
<dbReference type="AlphaFoldDB" id="A0A5B2ZB91"/>
<feature type="transmembrane region" description="Helical" evidence="8">
    <location>
        <begin position="21"/>
        <end position="48"/>
    </location>
</feature>
<keyword evidence="6 8" id="KW-1133">Transmembrane helix</keyword>
<dbReference type="Pfam" id="PF02687">
    <property type="entry name" value="FtsX"/>
    <property type="match status" value="1"/>
</dbReference>
<keyword evidence="4" id="KW-1003">Cell membrane</keyword>
<comment type="caution">
    <text evidence="11">The sequence shown here is derived from an EMBL/GenBank/DDBJ whole genome shotgun (WGS) entry which is preliminary data.</text>
</comment>
<sequence>MFQPLSVAIGLRYLRAKRRNGFISFLSLASILGIILGVVALITTIAVMSGFQQELRERILGMVAHATVSGVDGPLQDWPRAVELADEDPRVLGAAPYVETEALIQGRRRQGALLRGVDPALEPRVSQLADKMRQGRLEDLRPGEYRILLGVELAMVLGVQVGDQVNVFISQATVTPLGAMPRARRFTVAGIFEAGAQEYDLGLAVIHLQDAQALTRMGEGVSGVRLRLDDLWDAWNVARDLADRLDDGFYRVRDWSRDHANFFRALKMEKTVMFILLSLVILIAAFNLVSSLVMLVQDKQSDIAILRTLGMSPGAVMRVFVVQGLVVGVAGIAVGVAAGVALASNLSHVVAFVEDLFDTELMPSDVYYISGVPSVVNVSDVLMVAAVAFVMCLLATLYPAWRASRTDPATALRYE</sequence>
<evidence type="ECO:0000256" key="3">
    <source>
        <dbReference type="ARBA" id="ARBA00022448"/>
    </source>
</evidence>
<dbReference type="GO" id="GO:0044874">
    <property type="term" value="P:lipoprotein localization to outer membrane"/>
    <property type="evidence" value="ECO:0007669"/>
    <property type="project" value="TreeGrafter"/>
</dbReference>
<keyword evidence="7 8" id="KW-0472">Membrane</keyword>